<keyword evidence="6" id="KW-1185">Reference proteome</keyword>
<accession>A0A432Z5J3</accession>
<dbReference type="SMART" id="SM00796">
    <property type="entry name" value="AHS1"/>
    <property type="match status" value="1"/>
</dbReference>
<evidence type="ECO:0000256" key="1">
    <source>
        <dbReference type="ARBA" id="ARBA00022741"/>
    </source>
</evidence>
<dbReference type="Proteomes" id="UP000288058">
    <property type="component" value="Unassembled WGS sequence"/>
</dbReference>
<dbReference type="InterPro" id="IPR003833">
    <property type="entry name" value="CT_C_D"/>
</dbReference>
<reference evidence="6" key="1">
    <citation type="journal article" date="2018" name="Front. Microbiol.">
        <title>Genome-Based Analysis Reveals the Taxonomy and Diversity of the Family Idiomarinaceae.</title>
        <authorList>
            <person name="Liu Y."/>
            <person name="Lai Q."/>
            <person name="Shao Z."/>
        </authorList>
    </citation>
    <scope>NUCLEOTIDE SEQUENCE [LARGE SCALE GENOMIC DNA]</scope>
    <source>
        <strain evidence="6">R22</strain>
    </source>
</reference>
<dbReference type="GO" id="GO:0016787">
    <property type="term" value="F:hydrolase activity"/>
    <property type="evidence" value="ECO:0007669"/>
    <property type="project" value="UniProtKB-KW"/>
</dbReference>
<evidence type="ECO:0000313" key="6">
    <source>
        <dbReference type="Proteomes" id="UP000288058"/>
    </source>
</evidence>
<dbReference type="Gene3D" id="3.30.1360.40">
    <property type="match status" value="1"/>
</dbReference>
<dbReference type="Gene3D" id="2.40.100.10">
    <property type="entry name" value="Cyclophilin-like"/>
    <property type="match status" value="1"/>
</dbReference>
<evidence type="ECO:0000313" key="5">
    <source>
        <dbReference type="EMBL" id="RUO73164.1"/>
    </source>
</evidence>
<dbReference type="GO" id="GO:0005524">
    <property type="term" value="F:ATP binding"/>
    <property type="evidence" value="ECO:0007669"/>
    <property type="project" value="UniProtKB-KW"/>
</dbReference>
<dbReference type="EMBL" id="PIQC01000001">
    <property type="protein sequence ID" value="RUO73164.1"/>
    <property type="molecule type" value="Genomic_DNA"/>
</dbReference>
<dbReference type="NCBIfam" id="TIGR00370">
    <property type="entry name" value="5-oxoprolinase subunit PxpB"/>
    <property type="match status" value="1"/>
</dbReference>
<proteinExistence type="predicted"/>
<dbReference type="SUPFAM" id="SSF160467">
    <property type="entry name" value="PH0987 N-terminal domain-like"/>
    <property type="match status" value="1"/>
</dbReference>
<dbReference type="AlphaFoldDB" id="A0A432Z5J3"/>
<keyword evidence="1" id="KW-0547">Nucleotide-binding</keyword>
<evidence type="ECO:0000256" key="2">
    <source>
        <dbReference type="ARBA" id="ARBA00022801"/>
    </source>
</evidence>
<keyword evidence="2 5" id="KW-0378">Hydrolase</keyword>
<dbReference type="PANTHER" id="PTHR34698">
    <property type="entry name" value="5-OXOPROLINASE SUBUNIT B"/>
    <property type="match status" value="1"/>
</dbReference>
<keyword evidence="3" id="KW-0067">ATP-binding</keyword>
<dbReference type="InterPro" id="IPR029000">
    <property type="entry name" value="Cyclophilin-like_dom_sf"/>
</dbReference>
<dbReference type="RefSeq" id="WP_126779618.1">
    <property type="nucleotide sequence ID" value="NZ_PIQC01000001.1"/>
</dbReference>
<gene>
    <name evidence="5" type="ORF">CWI78_01610</name>
</gene>
<dbReference type="Pfam" id="PF02682">
    <property type="entry name" value="CT_C_D"/>
    <property type="match status" value="1"/>
</dbReference>
<dbReference type="PANTHER" id="PTHR34698:SF2">
    <property type="entry name" value="5-OXOPROLINASE SUBUNIT B"/>
    <property type="match status" value="1"/>
</dbReference>
<comment type="caution">
    <text evidence="5">The sequence shown here is derived from an EMBL/GenBank/DDBJ whole genome shotgun (WGS) entry which is preliminary data.</text>
</comment>
<dbReference type="OrthoDB" id="9778567at2"/>
<organism evidence="5 6">
    <name type="scientific">Idiomarina ramblicola</name>
    <dbReference type="NCBI Taxonomy" id="263724"/>
    <lineage>
        <taxon>Bacteria</taxon>
        <taxon>Pseudomonadati</taxon>
        <taxon>Pseudomonadota</taxon>
        <taxon>Gammaproteobacteria</taxon>
        <taxon>Alteromonadales</taxon>
        <taxon>Idiomarinaceae</taxon>
        <taxon>Idiomarina</taxon>
    </lineage>
</organism>
<protein>
    <submittedName>
        <fullName evidence="5">Allophanate hydrolase subunit 1</fullName>
    </submittedName>
</protein>
<dbReference type="InterPro" id="IPR010016">
    <property type="entry name" value="PxpB"/>
</dbReference>
<dbReference type="SUPFAM" id="SSF50891">
    <property type="entry name" value="Cyclophilin-like"/>
    <property type="match status" value="1"/>
</dbReference>
<sequence length="241" mass="26331">MSNSTNKGTDFPKLVSAGADAVIVYLGEGISVSVNQQVLAAAKAVEEQLSDVVLDLVPSYNSLMVYYDVLRTDEPEIRERLRKTLSDLTSDDQEQNGKHHRIPVYYDESVGPDLARIAETNNCSIDDVIKAHTEQIYRVYAMGFAPGFAYLGEVSEKIRTPRLDNPRKRITAGSVAIAESQTAVYPSSSPGGWNIIGRTSTQLYDPSSGTISPLNVGDEVEFYAVSKEQFIEEGGDTEALS</sequence>
<evidence type="ECO:0000259" key="4">
    <source>
        <dbReference type="SMART" id="SM00796"/>
    </source>
</evidence>
<name>A0A432Z5J3_9GAMM</name>
<feature type="domain" description="Carboxyltransferase" evidence="4">
    <location>
        <begin position="12"/>
        <end position="214"/>
    </location>
</feature>
<evidence type="ECO:0000256" key="3">
    <source>
        <dbReference type="ARBA" id="ARBA00022840"/>
    </source>
</evidence>